<reference evidence="2 3" key="1">
    <citation type="journal article" date="2017" name="Int. J. Parasitol.">
        <title>The genome of the protozoan parasite Cystoisospora suis and a reverse vaccinology approach to identify vaccine candidates.</title>
        <authorList>
            <person name="Palmieri N."/>
            <person name="Shrestha A."/>
            <person name="Ruttkowski B."/>
            <person name="Beck T."/>
            <person name="Vogl C."/>
            <person name="Tomley F."/>
            <person name="Blake D.P."/>
            <person name="Joachim A."/>
        </authorList>
    </citation>
    <scope>NUCLEOTIDE SEQUENCE [LARGE SCALE GENOMIC DNA]</scope>
    <source>
        <strain evidence="2 3">Wien I</strain>
    </source>
</reference>
<accession>A0A2C6LCI2</accession>
<dbReference type="Gene3D" id="1.20.120.1070">
    <property type="entry name" value="Translation initiation factor eIF-2B, N-terminal domain"/>
    <property type="match status" value="1"/>
</dbReference>
<dbReference type="Proteomes" id="UP000221165">
    <property type="component" value="Unassembled WGS sequence"/>
</dbReference>
<dbReference type="RefSeq" id="XP_067926610.1">
    <property type="nucleotide sequence ID" value="XM_068061408.1"/>
</dbReference>
<keyword evidence="2" id="KW-0648">Protein biosynthesis</keyword>
<dbReference type="AlphaFoldDB" id="A0A2C6LCI2"/>
<sequence length="218" mass="23915">MASLPSMPPSMSRPYVGRRYESSPAEGTCAECGTDLHLGTGGTVGDSVSSVGMESSSAVDDQAEENQISSGERANQIEPSSLHMKVIDAFWRCFRSDQDDLALAAVHALGAIVRSSRATSVLQLFVHIRAASDALEAYARREDVLRYIGQLTSVKRLTTLPLRSACLLYQQFGLKHHERRPDISLEELRELLVAQSAKFASRILHSKQTIADIGMYTF</sequence>
<evidence type="ECO:0000256" key="1">
    <source>
        <dbReference type="SAM" id="MobiDB-lite"/>
    </source>
</evidence>
<gene>
    <name evidence="2" type="ORF">CSUI_001202</name>
</gene>
<dbReference type="OrthoDB" id="329574at2759"/>
<feature type="compositionally biased region" description="Low complexity" evidence="1">
    <location>
        <begin position="45"/>
        <end position="60"/>
    </location>
</feature>
<dbReference type="GeneID" id="94424619"/>
<comment type="caution">
    <text evidence="2">The sequence shown here is derived from an EMBL/GenBank/DDBJ whole genome shotgun (WGS) entry which is preliminary data.</text>
</comment>
<protein>
    <submittedName>
        <fullName evidence="2">Eukaryotic initiation factor-alpha subunit</fullName>
    </submittedName>
</protein>
<dbReference type="InterPro" id="IPR042528">
    <property type="entry name" value="elF-2B_alpha_N"/>
</dbReference>
<evidence type="ECO:0000313" key="2">
    <source>
        <dbReference type="EMBL" id="PHJ24938.1"/>
    </source>
</evidence>
<keyword evidence="3" id="KW-1185">Reference proteome</keyword>
<dbReference type="VEuPathDB" id="ToxoDB:CSUI_001202"/>
<name>A0A2C6LCI2_9APIC</name>
<feature type="region of interest" description="Disordered" evidence="1">
    <location>
        <begin position="1"/>
        <end position="75"/>
    </location>
</feature>
<feature type="compositionally biased region" description="Polar residues" evidence="1">
    <location>
        <begin position="65"/>
        <end position="75"/>
    </location>
</feature>
<keyword evidence="2" id="KW-0396">Initiation factor</keyword>
<proteinExistence type="predicted"/>
<feature type="compositionally biased region" description="Low complexity" evidence="1">
    <location>
        <begin position="1"/>
        <end position="14"/>
    </location>
</feature>
<dbReference type="GO" id="GO:0003743">
    <property type="term" value="F:translation initiation factor activity"/>
    <property type="evidence" value="ECO:0007669"/>
    <property type="project" value="UniProtKB-KW"/>
</dbReference>
<evidence type="ECO:0000313" key="3">
    <source>
        <dbReference type="Proteomes" id="UP000221165"/>
    </source>
</evidence>
<dbReference type="EMBL" id="MIGC01000477">
    <property type="protein sequence ID" value="PHJ24938.1"/>
    <property type="molecule type" value="Genomic_DNA"/>
</dbReference>
<organism evidence="2 3">
    <name type="scientific">Cystoisospora suis</name>
    <dbReference type="NCBI Taxonomy" id="483139"/>
    <lineage>
        <taxon>Eukaryota</taxon>
        <taxon>Sar</taxon>
        <taxon>Alveolata</taxon>
        <taxon>Apicomplexa</taxon>
        <taxon>Conoidasida</taxon>
        <taxon>Coccidia</taxon>
        <taxon>Eucoccidiorida</taxon>
        <taxon>Eimeriorina</taxon>
        <taxon>Sarcocystidae</taxon>
        <taxon>Cystoisospora</taxon>
    </lineage>
</organism>